<accession>A0A392NTG0</accession>
<evidence type="ECO:0000256" key="1">
    <source>
        <dbReference type="SAM" id="Coils"/>
    </source>
</evidence>
<evidence type="ECO:0000313" key="2">
    <source>
        <dbReference type="EMBL" id="MCI02694.1"/>
    </source>
</evidence>
<dbReference type="AlphaFoldDB" id="A0A392NTG0"/>
<keyword evidence="1" id="KW-0175">Coiled coil</keyword>
<gene>
    <name evidence="2" type="ORF">A2U01_0023728</name>
</gene>
<evidence type="ECO:0000313" key="3">
    <source>
        <dbReference type="Proteomes" id="UP000265520"/>
    </source>
</evidence>
<proteinExistence type="predicted"/>
<feature type="non-terminal residue" evidence="2">
    <location>
        <position position="97"/>
    </location>
</feature>
<protein>
    <submittedName>
        <fullName evidence="2">Exocyst complex component EXO70B1-like</fullName>
    </submittedName>
</protein>
<organism evidence="2 3">
    <name type="scientific">Trifolium medium</name>
    <dbReference type="NCBI Taxonomy" id="97028"/>
    <lineage>
        <taxon>Eukaryota</taxon>
        <taxon>Viridiplantae</taxon>
        <taxon>Streptophyta</taxon>
        <taxon>Embryophyta</taxon>
        <taxon>Tracheophyta</taxon>
        <taxon>Spermatophyta</taxon>
        <taxon>Magnoliopsida</taxon>
        <taxon>eudicotyledons</taxon>
        <taxon>Gunneridae</taxon>
        <taxon>Pentapetalae</taxon>
        <taxon>rosids</taxon>
        <taxon>fabids</taxon>
        <taxon>Fabales</taxon>
        <taxon>Fabaceae</taxon>
        <taxon>Papilionoideae</taxon>
        <taxon>50 kb inversion clade</taxon>
        <taxon>NPAAA clade</taxon>
        <taxon>Hologalegina</taxon>
        <taxon>IRL clade</taxon>
        <taxon>Trifolieae</taxon>
        <taxon>Trifolium</taxon>
    </lineage>
</organism>
<sequence>MEEHKPMITTCEEDQHMVAAAQHILKALASSKTVSHELRKTLLDLEIQLSTINERKGSGIKQLERKLKCLEDKVVMLRLEEELVQILVNHKQYFEVD</sequence>
<comment type="caution">
    <text evidence="2">The sequence shown here is derived from an EMBL/GenBank/DDBJ whole genome shotgun (WGS) entry which is preliminary data.</text>
</comment>
<feature type="coiled-coil region" evidence="1">
    <location>
        <begin position="53"/>
        <end position="80"/>
    </location>
</feature>
<name>A0A392NTG0_9FABA</name>
<reference evidence="2 3" key="1">
    <citation type="journal article" date="2018" name="Front. Plant Sci.">
        <title>Red Clover (Trifolium pratense) and Zigzag Clover (T. medium) - A Picture of Genomic Similarities and Differences.</title>
        <authorList>
            <person name="Dluhosova J."/>
            <person name="Istvanek J."/>
            <person name="Nedelnik J."/>
            <person name="Repkova J."/>
        </authorList>
    </citation>
    <scope>NUCLEOTIDE SEQUENCE [LARGE SCALE GENOMIC DNA]</scope>
    <source>
        <strain evidence="3">cv. 10/8</strain>
        <tissue evidence="2">Leaf</tissue>
    </source>
</reference>
<dbReference type="Proteomes" id="UP000265520">
    <property type="component" value="Unassembled WGS sequence"/>
</dbReference>
<keyword evidence="3" id="KW-1185">Reference proteome</keyword>
<dbReference type="EMBL" id="LXQA010049899">
    <property type="protein sequence ID" value="MCI02694.1"/>
    <property type="molecule type" value="Genomic_DNA"/>
</dbReference>